<gene>
    <name evidence="1" type="ORF">G9Q37_07035</name>
</gene>
<dbReference type="EMBL" id="CP049989">
    <property type="protein sequence ID" value="QIM51910.1"/>
    <property type="molecule type" value="Genomic_DNA"/>
</dbReference>
<name>A0A6G8IG16_9BURK</name>
<organism evidence="1 2">
    <name type="scientific">Hydrogenophaga crocea</name>
    <dbReference type="NCBI Taxonomy" id="2716225"/>
    <lineage>
        <taxon>Bacteria</taxon>
        <taxon>Pseudomonadati</taxon>
        <taxon>Pseudomonadota</taxon>
        <taxon>Betaproteobacteria</taxon>
        <taxon>Burkholderiales</taxon>
        <taxon>Comamonadaceae</taxon>
        <taxon>Hydrogenophaga</taxon>
    </lineage>
</organism>
<evidence type="ECO:0000313" key="1">
    <source>
        <dbReference type="EMBL" id="QIM51910.1"/>
    </source>
</evidence>
<proteinExistence type="predicted"/>
<dbReference type="Proteomes" id="UP000503162">
    <property type="component" value="Chromosome"/>
</dbReference>
<dbReference type="RefSeq" id="WP_166226493.1">
    <property type="nucleotide sequence ID" value="NZ_CP049989.1"/>
</dbReference>
<sequence length="200" mass="21671">MTQPTQEPTPQRPAPRGGLSRRQIVRAGLSAAPVVAAVKSNTVLAGDHSCVKPSTFSSLRAANMKVSAQREIKTDYECRSHGYWKNNNAGLERNFKTATQFISTTTGFVANPGSAYAGKSLQQVLEMGGNQYNAALARHVVAAYLTAVAYRNDPTVVMLTTSQCQAIWNNQGVWSPFAGTTWTLAQTMAYFDTVYGPSFL</sequence>
<reference evidence="1 2" key="1">
    <citation type="submission" date="2020-03" db="EMBL/GenBank/DDBJ databases">
        <title>Hydrogenophaga sp. nov. isolated from cyanobacterial mat.</title>
        <authorList>
            <person name="Thorat V."/>
            <person name="Kirdat K."/>
            <person name="Tiwarekar B."/>
            <person name="Costa E.D."/>
            <person name="Yadav A."/>
        </authorList>
    </citation>
    <scope>NUCLEOTIDE SEQUENCE [LARGE SCALE GENOMIC DNA]</scope>
    <source>
        <strain evidence="1 2">BA0156</strain>
    </source>
</reference>
<dbReference type="KEGG" id="hcz:G9Q37_07035"/>
<keyword evidence="2" id="KW-1185">Reference proteome</keyword>
<evidence type="ECO:0000313" key="2">
    <source>
        <dbReference type="Proteomes" id="UP000503162"/>
    </source>
</evidence>
<dbReference type="AlphaFoldDB" id="A0A6G8IG16"/>
<protein>
    <submittedName>
        <fullName evidence="1">Uncharacterized protein</fullName>
    </submittedName>
</protein>
<accession>A0A6G8IG16</accession>